<accession>A0A7C9AMV8</accession>
<evidence type="ECO:0000313" key="1">
    <source>
        <dbReference type="EMBL" id="MBA4672398.1"/>
    </source>
</evidence>
<proteinExistence type="predicted"/>
<dbReference type="AlphaFoldDB" id="A0A7C9AMV8"/>
<dbReference type="EMBL" id="GISG01255092">
    <property type="protein sequence ID" value="MBA4672398.1"/>
    <property type="molecule type" value="Transcribed_RNA"/>
</dbReference>
<organism evidence="1">
    <name type="scientific">Opuntia streptacantha</name>
    <name type="common">Prickly pear cactus</name>
    <name type="synonym">Opuntia cardona</name>
    <dbReference type="NCBI Taxonomy" id="393608"/>
    <lineage>
        <taxon>Eukaryota</taxon>
        <taxon>Viridiplantae</taxon>
        <taxon>Streptophyta</taxon>
        <taxon>Embryophyta</taxon>
        <taxon>Tracheophyta</taxon>
        <taxon>Spermatophyta</taxon>
        <taxon>Magnoliopsida</taxon>
        <taxon>eudicotyledons</taxon>
        <taxon>Gunneridae</taxon>
        <taxon>Pentapetalae</taxon>
        <taxon>Caryophyllales</taxon>
        <taxon>Cactineae</taxon>
        <taxon>Cactaceae</taxon>
        <taxon>Opuntioideae</taxon>
        <taxon>Opuntia</taxon>
    </lineage>
</organism>
<reference evidence="1" key="1">
    <citation type="journal article" date="2013" name="J. Plant Res.">
        <title>Effect of fungi and light on seed germination of three Opuntia species from semiarid lands of central Mexico.</title>
        <authorList>
            <person name="Delgado-Sanchez P."/>
            <person name="Jimenez-Bremont J.F."/>
            <person name="Guerrero-Gonzalez Mde L."/>
            <person name="Flores J."/>
        </authorList>
    </citation>
    <scope>NUCLEOTIDE SEQUENCE</scope>
    <source>
        <tissue evidence="1">Cladode</tissue>
    </source>
</reference>
<name>A0A7C9AMV8_OPUST</name>
<reference evidence="1" key="2">
    <citation type="submission" date="2020-07" db="EMBL/GenBank/DDBJ databases">
        <authorList>
            <person name="Vera ALvarez R."/>
            <person name="Arias-Moreno D.M."/>
            <person name="Jimenez-Jacinto V."/>
            <person name="Jimenez-Bremont J.F."/>
            <person name="Swaminathan K."/>
            <person name="Moose S.P."/>
            <person name="Guerrero-Gonzalez M.L."/>
            <person name="Marino-Ramirez L."/>
            <person name="Landsman D."/>
            <person name="Rodriguez-Kessler M."/>
            <person name="Delgado-Sanchez P."/>
        </authorList>
    </citation>
    <scope>NUCLEOTIDE SEQUENCE</scope>
    <source>
        <tissue evidence="1">Cladode</tissue>
    </source>
</reference>
<protein>
    <submittedName>
        <fullName evidence="1">Uncharacterized protein</fullName>
    </submittedName>
</protein>
<sequence>MAKGDRGLEGFEPNLTGRGLLVLHWSFGSWLWRSGKVLHLKAVDSNLGVVGLLVLENKPNSCPLVLPLLLRCFSVSLSVGIVVQKALLHPLPILISLPYFELKNGWECIRRKKFRAGCFIEEKREQWWI</sequence>